<keyword evidence="9" id="KW-0408">Iron</keyword>
<dbReference type="Pfam" id="PF00175">
    <property type="entry name" value="NAD_binding_1"/>
    <property type="match status" value="1"/>
</dbReference>
<evidence type="ECO:0000256" key="7">
    <source>
        <dbReference type="ARBA" id="ARBA00022723"/>
    </source>
</evidence>
<dbReference type="InterPro" id="IPR039261">
    <property type="entry name" value="FNR_nucleotide-bd"/>
</dbReference>
<gene>
    <name evidence="17" type="ORF">ACFQ1Z_10415</name>
</gene>
<dbReference type="InterPro" id="IPR017927">
    <property type="entry name" value="FAD-bd_FR_type"/>
</dbReference>
<evidence type="ECO:0000256" key="1">
    <source>
        <dbReference type="ARBA" id="ARBA00001970"/>
    </source>
</evidence>
<evidence type="ECO:0000256" key="11">
    <source>
        <dbReference type="ARBA" id="ARBA00025094"/>
    </source>
</evidence>
<evidence type="ECO:0000256" key="6">
    <source>
        <dbReference type="ARBA" id="ARBA00022621"/>
    </source>
</evidence>
<dbReference type="SUPFAM" id="SSF46458">
    <property type="entry name" value="Globin-like"/>
    <property type="match status" value="1"/>
</dbReference>
<dbReference type="PANTHER" id="PTHR43396:SF3">
    <property type="entry name" value="FLAVOHEMOPROTEIN"/>
    <property type="match status" value="1"/>
</dbReference>
<dbReference type="CDD" id="cd06184">
    <property type="entry name" value="flavohem_like_fad_nad_binding"/>
    <property type="match status" value="1"/>
</dbReference>
<proteinExistence type="inferred from homology"/>
<dbReference type="SUPFAM" id="SSF52343">
    <property type="entry name" value="Ferredoxin reductase-like, C-terminal NADP-linked domain"/>
    <property type="match status" value="1"/>
</dbReference>
<dbReference type="Pfam" id="PF00970">
    <property type="entry name" value="FAD_binding_6"/>
    <property type="match status" value="1"/>
</dbReference>
<dbReference type="Pfam" id="PF00042">
    <property type="entry name" value="Globin"/>
    <property type="match status" value="1"/>
</dbReference>
<comment type="catalytic activity">
    <reaction evidence="12">
        <text>2 nitric oxide + NADH + 2 O2 = 2 nitrate + NAD(+) + H(+)</text>
        <dbReference type="Rhea" id="RHEA:19469"/>
        <dbReference type="ChEBI" id="CHEBI:15378"/>
        <dbReference type="ChEBI" id="CHEBI:15379"/>
        <dbReference type="ChEBI" id="CHEBI:16480"/>
        <dbReference type="ChEBI" id="CHEBI:17632"/>
        <dbReference type="ChEBI" id="CHEBI:57540"/>
        <dbReference type="ChEBI" id="CHEBI:57945"/>
        <dbReference type="EC" id="1.14.12.17"/>
    </reaction>
</comment>
<protein>
    <recommendedName>
        <fullName evidence="3">nitric oxide dioxygenase</fullName>
        <ecNumber evidence="3">1.14.12.17</ecNumber>
    </recommendedName>
</protein>
<keyword evidence="14" id="KW-0813">Transport</keyword>
<dbReference type="PROSITE" id="PS51384">
    <property type="entry name" value="FAD_FR"/>
    <property type="match status" value="1"/>
</dbReference>
<comment type="similarity">
    <text evidence="14">Belongs to the globin family.</text>
</comment>
<keyword evidence="4" id="KW-0216">Detoxification</keyword>
<evidence type="ECO:0000313" key="18">
    <source>
        <dbReference type="Proteomes" id="UP001597128"/>
    </source>
</evidence>
<keyword evidence="8" id="KW-0521">NADP</keyword>
<dbReference type="EC" id="1.14.12.17" evidence="3"/>
<dbReference type="InterPro" id="IPR009050">
    <property type="entry name" value="Globin-like_sf"/>
</dbReference>
<dbReference type="Gene3D" id="1.10.490.10">
    <property type="entry name" value="Globins"/>
    <property type="match status" value="1"/>
</dbReference>
<accession>A0ABW3FB15</accession>
<evidence type="ECO:0000256" key="4">
    <source>
        <dbReference type="ARBA" id="ARBA00022575"/>
    </source>
</evidence>
<sequence length="392" mass="42216">MFSESAIPYIKASVPVLREHGVKITTVFYANLFKAHPQLLNVFNMRNQADGIQQQSLAAAVFAYAANFEQPAALAPVITRIVHKHASLGITADLYPIVGTHLLGAIKEVLGEAATPELIAAWAEAYGALANALIAEEKKLYGDTVAPGTLTQMRVAEIITQSPGAKTFRLQPLGQAAVPAYIPGQYISVYVTFADGQRQPRQYSLSDAPGKNSLSITVKKEHLTGAAADKSVSNWLHDHLKLDDTLAISHPYGEFAIEARPDQPIVMLAAGVGITPMISALNHLAKVSPQHPVHLLYAVRSPEEYLHRADIEQALAAMPQLTFKLYSGQAAEAPGRLTVTDIPPAVLGQAQIYMCGPTGFMQAQKQRLVEAGVAVANIHKEVFGPDLLEELV</sequence>
<dbReference type="InterPro" id="IPR001709">
    <property type="entry name" value="Flavoprot_Pyr_Nucl_cyt_Rdtase"/>
</dbReference>
<evidence type="ECO:0000256" key="8">
    <source>
        <dbReference type="ARBA" id="ARBA00022857"/>
    </source>
</evidence>
<dbReference type="InterPro" id="IPR001433">
    <property type="entry name" value="OxRdtase_FAD/NAD-bd"/>
</dbReference>
<evidence type="ECO:0000256" key="2">
    <source>
        <dbReference type="ARBA" id="ARBA00006401"/>
    </source>
</evidence>
<keyword evidence="18" id="KW-1185">Reference proteome</keyword>
<reference evidence="18" key="1">
    <citation type="journal article" date="2019" name="Int. J. Syst. Evol. Microbiol.">
        <title>The Global Catalogue of Microorganisms (GCM) 10K type strain sequencing project: providing services to taxonomists for standard genome sequencing and annotation.</title>
        <authorList>
            <consortium name="The Broad Institute Genomics Platform"/>
            <consortium name="The Broad Institute Genome Sequencing Center for Infectious Disease"/>
            <person name="Wu L."/>
            <person name="Ma J."/>
        </authorList>
    </citation>
    <scope>NUCLEOTIDE SEQUENCE [LARGE SCALE GENOMIC DNA]</scope>
    <source>
        <strain evidence="18">CCUG 58412</strain>
    </source>
</reference>
<dbReference type="SUPFAM" id="SSF63380">
    <property type="entry name" value="Riboflavin synthase domain-like"/>
    <property type="match status" value="1"/>
</dbReference>
<comment type="similarity">
    <text evidence="2">In the C-terminal section; belongs to the flavoprotein pyridine nucleotide cytochrome reductase family.</text>
</comment>
<comment type="cofactor">
    <cofactor evidence="1">
        <name>heme b</name>
        <dbReference type="ChEBI" id="CHEBI:60344"/>
    </cofactor>
</comment>
<dbReference type="InterPro" id="IPR000971">
    <property type="entry name" value="Globin"/>
</dbReference>
<comment type="catalytic activity">
    <reaction evidence="13">
        <text>2 nitric oxide + NADPH + 2 O2 = 2 nitrate + NADP(+) + H(+)</text>
        <dbReference type="Rhea" id="RHEA:19465"/>
        <dbReference type="ChEBI" id="CHEBI:15378"/>
        <dbReference type="ChEBI" id="CHEBI:15379"/>
        <dbReference type="ChEBI" id="CHEBI:16480"/>
        <dbReference type="ChEBI" id="CHEBI:17632"/>
        <dbReference type="ChEBI" id="CHEBI:57783"/>
        <dbReference type="ChEBI" id="CHEBI:58349"/>
        <dbReference type="EC" id="1.14.12.17"/>
    </reaction>
</comment>
<dbReference type="Gene3D" id="2.40.30.10">
    <property type="entry name" value="Translation factors"/>
    <property type="match status" value="1"/>
</dbReference>
<comment type="caution">
    <text evidence="17">The sequence shown here is derived from an EMBL/GenBank/DDBJ whole genome shotgun (WGS) entry which is preliminary data.</text>
</comment>
<evidence type="ECO:0000256" key="14">
    <source>
        <dbReference type="RuleBase" id="RU000356"/>
    </source>
</evidence>
<name>A0ABW3FB15_9PROT</name>
<evidence type="ECO:0000313" key="17">
    <source>
        <dbReference type="EMBL" id="MFD0913961.1"/>
    </source>
</evidence>
<dbReference type="PROSITE" id="PS01033">
    <property type="entry name" value="GLOBIN"/>
    <property type="match status" value="1"/>
</dbReference>
<feature type="domain" description="FAD-binding FR-type" evidence="16">
    <location>
        <begin position="148"/>
        <end position="258"/>
    </location>
</feature>
<organism evidence="17 18">
    <name type="scientific">Methylophilus luteus</name>
    <dbReference type="NCBI Taxonomy" id="640108"/>
    <lineage>
        <taxon>Bacteria</taxon>
        <taxon>Pseudomonadati</taxon>
        <taxon>Pseudomonadota</taxon>
        <taxon>Betaproteobacteria</taxon>
        <taxon>Nitrosomonadales</taxon>
        <taxon>Methylophilaceae</taxon>
        <taxon>Methylophilus</taxon>
    </lineage>
</organism>
<dbReference type="PANTHER" id="PTHR43396">
    <property type="entry name" value="FLAVOHEMOPROTEIN"/>
    <property type="match status" value="1"/>
</dbReference>
<dbReference type="InterPro" id="IPR008333">
    <property type="entry name" value="Cbr1-like_FAD-bd_dom"/>
</dbReference>
<evidence type="ECO:0000256" key="12">
    <source>
        <dbReference type="ARBA" id="ARBA00048649"/>
    </source>
</evidence>
<comment type="function">
    <text evidence="11">Is involved in NO detoxification in an aerobic process, termed nitric oxide dioxygenase (NOD) reaction that utilizes O(2) and NAD(P)H to convert NO to nitrate, which protects the bacterium from various noxious nitrogen compounds. Therefore, plays a central role in the inducible response to nitrosative stress.</text>
</comment>
<keyword evidence="10" id="KW-0520">NAD</keyword>
<dbReference type="InterPro" id="IPR017938">
    <property type="entry name" value="Riboflavin_synthase-like_b-brl"/>
</dbReference>
<dbReference type="RefSeq" id="WP_379057469.1">
    <property type="nucleotide sequence ID" value="NZ_JBHTKB010000002.1"/>
</dbReference>
<dbReference type="PRINTS" id="PR00371">
    <property type="entry name" value="FPNCR"/>
</dbReference>
<evidence type="ECO:0000256" key="9">
    <source>
        <dbReference type="ARBA" id="ARBA00023004"/>
    </source>
</evidence>
<evidence type="ECO:0000256" key="5">
    <source>
        <dbReference type="ARBA" id="ARBA00022617"/>
    </source>
</evidence>
<evidence type="ECO:0000259" key="15">
    <source>
        <dbReference type="PROSITE" id="PS01033"/>
    </source>
</evidence>
<dbReference type="PRINTS" id="PR00410">
    <property type="entry name" value="PHEHYDRXLASE"/>
</dbReference>
<evidence type="ECO:0000256" key="3">
    <source>
        <dbReference type="ARBA" id="ARBA00012229"/>
    </source>
</evidence>
<feature type="domain" description="Globin" evidence="15">
    <location>
        <begin position="1"/>
        <end position="138"/>
    </location>
</feature>
<keyword evidence="7" id="KW-0479">Metal-binding</keyword>
<dbReference type="Gene3D" id="3.40.50.80">
    <property type="entry name" value="Nucleotide-binding domain of ferredoxin-NADP reductase (FNR) module"/>
    <property type="match status" value="1"/>
</dbReference>
<keyword evidence="5 14" id="KW-0349">Heme</keyword>
<dbReference type="Proteomes" id="UP001597128">
    <property type="component" value="Unassembled WGS sequence"/>
</dbReference>
<dbReference type="EMBL" id="JBHTKB010000002">
    <property type="protein sequence ID" value="MFD0913961.1"/>
    <property type="molecule type" value="Genomic_DNA"/>
</dbReference>
<evidence type="ECO:0000259" key="16">
    <source>
        <dbReference type="PROSITE" id="PS51384"/>
    </source>
</evidence>
<dbReference type="InterPro" id="IPR012292">
    <property type="entry name" value="Globin/Proto"/>
</dbReference>
<evidence type="ECO:0000256" key="13">
    <source>
        <dbReference type="ARBA" id="ARBA00049433"/>
    </source>
</evidence>
<evidence type="ECO:0000256" key="10">
    <source>
        <dbReference type="ARBA" id="ARBA00023027"/>
    </source>
</evidence>
<keyword evidence="6 14" id="KW-0561">Oxygen transport</keyword>